<comment type="similarity">
    <text evidence="2">Belongs to the CobB/CobQ family. GatD subfamily.</text>
</comment>
<dbReference type="CDD" id="cd01750">
    <property type="entry name" value="GATase1_CobQ"/>
    <property type="match status" value="1"/>
</dbReference>
<dbReference type="GO" id="GO:0008360">
    <property type="term" value="P:regulation of cell shape"/>
    <property type="evidence" value="ECO:0007669"/>
    <property type="project" value="UniProtKB-KW"/>
</dbReference>
<dbReference type="EC" id="3.5.1.2" evidence="2"/>
<comment type="pathway">
    <text evidence="2">Cell wall biogenesis; peptidoglycan biosynthesis.</text>
</comment>
<dbReference type="EMBL" id="RQZC01000014">
    <property type="protein sequence ID" value="RRD28908.1"/>
    <property type="molecule type" value="Genomic_DNA"/>
</dbReference>
<dbReference type="PANTHER" id="PTHR21343:SF9">
    <property type="entry name" value="LIPID II ISOGLUTAMINYL SYNTHASE (GLUTAMINE-HYDROLYZING) SUBUNIT GATD"/>
    <property type="match status" value="1"/>
</dbReference>
<keyword evidence="2" id="KW-0436">Ligase</keyword>
<sequence>MSTLYEHTTDGPARGRLRLLQLYPRDMNIYGDWGNTLVLARRAQRHGYDVELLSYDPGQDLPGEVHLLVGGGGQDSGQDRIKDDLLEVGPQLRDWARDGLPMLAICGLYQLFGRGFTTGKGREIPGIGLIDAHTVAGRGRLIGNITLSTREFGEVVGYENHSGLTTLGPGAKPLGTVRVGDGNNGTDSTEGARVHHVIGTYLHGSLLPKNPAMADWLLARAVEHAGQDWDPEPLDDAWADRARAVAMSRPR</sequence>
<dbReference type="Proteomes" id="UP000271272">
    <property type="component" value="Unassembled WGS sequence"/>
</dbReference>
<comment type="subunit">
    <text evidence="2">Forms a heterodimer with MurT.</text>
</comment>
<evidence type="ECO:0000256" key="2">
    <source>
        <dbReference type="HAMAP-Rule" id="MF_02213"/>
    </source>
</evidence>
<comment type="catalytic activity">
    <reaction evidence="2">
        <text>L-glutamine + H2O = L-glutamate + NH4(+)</text>
        <dbReference type="Rhea" id="RHEA:15889"/>
        <dbReference type="ChEBI" id="CHEBI:15377"/>
        <dbReference type="ChEBI" id="CHEBI:28938"/>
        <dbReference type="ChEBI" id="CHEBI:29985"/>
        <dbReference type="ChEBI" id="CHEBI:58359"/>
        <dbReference type="EC" id="3.5.1.2"/>
    </reaction>
</comment>
<dbReference type="GO" id="GO:0140282">
    <property type="term" value="F:carbon-nitrogen ligase activity on lipid II"/>
    <property type="evidence" value="ECO:0007669"/>
    <property type="project" value="UniProtKB-UniRule"/>
</dbReference>
<dbReference type="InterPro" id="IPR043702">
    <property type="entry name" value="Lipid_II_synth_GatD"/>
</dbReference>
<keyword evidence="2" id="KW-0133">Cell shape</keyword>
<dbReference type="HAMAP" id="MF_02213">
    <property type="entry name" value="Lipid_II_synth_GatD"/>
    <property type="match status" value="1"/>
</dbReference>
<dbReference type="GO" id="GO:0071555">
    <property type="term" value="P:cell wall organization"/>
    <property type="evidence" value="ECO:0007669"/>
    <property type="project" value="UniProtKB-KW"/>
</dbReference>
<feature type="active site" evidence="2">
    <location>
        <position position="203"/>
    </location>
</feature>
<comment type="catalytic activity">
    <reaction evidence="2">
        <text>beta-D-GlcNAc-(1-&gt;4)-Mur2Ac(oyl-L-Ala-gamma-D-Glu-L-Lys-D-Ala-D-Ala)-di-trans,octa-cis-undecaprenyl diphosphate + L-glutamine + ATP + H2O = beta-D-GlcNAc-(1-&gt;4)-Mur2Ac(oyl-L-Ala-D-isoglutaminyl-L-Lys-D-Ala-D-Ala)-di-trans,octa-cis-undecaprenyl diphosphate + L-glutamate + ADP + phosphate + H(+)</text>
        <dbReference type="Rhea" id="RHEA:57928"/>
        <dbReference type="ChEBI" id="CHEBI:15377"/>
        <dbReference type="ChEBI" id="CHEBI:15378"/>
        <dbReference type="ChEBI" id="CHEBI:29985"/>
        <dbReference type="ChEBI" id="CHEBI:30616"/>
        <dbReference type="ChEBI" id="CHEBI:43474"/>
        <dbReference type="ChEBI" id="CHEBI:58359"/>
        <dbReference type="ChEBI" id="CHEBI:60033"/>
        <dbReference type="ChEBI" id="CHEBI:62233"/>
        <dbReference type="ChEBI" id="CHEBI:456216"/>
        <dbReference type="EC" id="6.3.5.13"/>
    </reaction>
</comment>
<accession>A0A3P1V521</accession>
<dbReference type="GO" id="GO:0009236">
    <property type="term" value="P:cobalamin biosynthetic process"/>
    <property type="evidence" value="ECO:0007669"/>
    <property type="project" value="InterPro"/>
</dbReference>
<dbReference type="Gene3D" id="3.40.50.880">
    <property type="match status" value="1"/>
</dbReference>
<evidence type="ECO:0000259" key="3">
    <source>
        <dbReference type="Pfam" id="PF07685"/>
    </source>
</evidence>
<feature type="domain" description="CobB/CobQ-like glutamine amidotransferase" evidence="3">
    <location>
        <begin position="22"/>
        <end position="210"/>
    </location>
</feature>
<comment type="caution">
    <text evidence="4">The sequence shown here is derived from an EMBL/GenBank/DDBJ whole genome shotgun (WGS) entry which is preliminary data.</text>
</comment>
<keyword evidence="2" id="KW-0573">Peptidoglycan synthesis</keyword>
<dbReference type="OrthoDB" id="9782045at2"/>
<organism evidence="4 5">
    <name type="scientific">Actinomyces bowdenii</name>
    <dbReference type="NCBI Taxonomy" id="131109"/>
    <lineage>
        <taxon>Bacteria</taxon>
        <taxon>Bacillati</taxon>
        <taxon>Actinomycetota</taxon>
        <taxon>Actinomycetes</taxon>
        <taxon>Actinomycetales</taxon>
        <taxon>Actinomycetaceae</taxon>
        <taxon>Actinomyces</taxon>
    </lineage>
</organism>
<feature type="binding site" evidence="2">
    <location>
        <position position="140"/>
    </location>
    <ligand>
        <name>substrate</name>
    </ligand>
</feature>
<dbReference type="UniPathway" id="UPA00219"/>
<evidence type="ECO:0000313" key="4">
    <source>
        <dbReference type="EMBL" id="RRD28908.1"/>
    </source>
</evidence>
<dbReference type="SUPFAM" id="SSF52317">
    <property type="entry name" value="Class I glutamine amidotransferase-like"/>
    <property type="match status" value="1"/>
</dbReference>
<dbReference type="GO" id="GO:0004359">
    <property type="term" value="F:glutaminase activity"/>
    <property type="evidence" value="ECO:0007669"/>
    <property type="project" value="UniProtKB-UniRule"/>
</dbReference>
<dbReference type="AlphaFoldDB" id="A0A3P1V521"/>
<feature type="active site" description="Nucleophile" evidence="2">
    <location>
        <position position="106"/>
    </location>
</feature>
<name>A0A3P1V521_9ACTO</name>
<dbReference type="InterPro" id="IPR011698">
    <property type="entry name" value="GATase_3"/>
</dbReference>
<keyword evidence="4" id="KW-0808">Transferase</keyword>
<keyword evidence="2" id="KW-0378">Hydrolase</keyword>
<dbReference type="InterPro" id="IPR033949">
    <property type="entry name" value="CobQ_GATase1"/>
</dbReference>
<dbReference type="GO" id="GO:0016740">
    <property type="term" value="F:transferase activity"/>
    <property type="evidence" value="ECO:0007669"/>
    <property type="project" value="UniProtKB-KW"/>
</dbReference>
<dbReference type="PROSITE" id="PS51274">
    <property type="entry name" value="GATASE_COBBQ"/>
    <property type="match status" value="1"/>
</dbReference>
<dbReference type="GO" id="GO:0009252">
    <property type="term" value="P:peptidoglycan biosynthetic process"/>
    <property type="evidence" value="ECO:0007669"/>
    <property type="project" value="UniProtKB-UniRule"/>
</dbReference>
<dbReference type="Pfam" id="PF07685">
    <property type="entry name" value="GATase_3"/>
    <property type="match status" value="1"/>
</dbReference>
<keyword evidence="5" id="KW-1185">Reference proteome</keyword>
<evidence type="ECO:0000256" key="1">
    <source>
        <dbReference type="ARBA" id="ARBA00022962"/>
    </source>
</evidence>
<keyword evidence="1 2" id="KW-0315">Glutamine amidotransferase</keyword>
<evidence type="ECO:0000313" key="5">
    <source>
        <dbReference type="Proteomes" id="UP000271272"/>
    </source>
</evidence>
<reference evidence="4 5" key="1">
    <citation type="submission" date="2018-11" db="EMBL/GenBank/DDBJ databases">
        <title>Genomes From Bacteria Associated with the Canine Oral Cavity: a Test Case for Automated Genome-Based Taxonomic Assignment.</title>
        <authorList>
            <person name="Coil D.A."/>
            <person name="Jospin G."/>
            <person name="Darling A.E."/>
            <person name="Wallis C."/>
            <person name="Davis I.J."/>
            <person name="Harris S."/>
            <person name="Eisen J.A."/>
            <person name="Holcombe L.J."/>
            <person name="O'Flynn C."/>
        </authorList>
    </citation>
    <scope>NUCLEOTIDE SEQUENCE [LARGE SCALE GENOMIC DNA]</scope>
    <source>
        <strain evidence="4 5">OH5050</strain>
    </source>
</reference>
<dbReference type="InterPro" id="IPR029062">
    <property type="entry name" value="Class_I_gatase-like"/>
</dbReference>
<dbReference type="RefSeq" id="WP_124934113.1">
    <property type="nucleotide sequence ID" value="NZ_JAGFOU010000017.1"/>
</dbReference>
<gene>
    <name evidence="2" type="primary">gatD</name>
    <name evidence="4" type="ORF">EII10_08675</name>
</gene>
<comment type="function">
    <text evidence="2">The lipid II isoglutaminyl synthase complex catalyzes the formation of alpha-D-isoglutamine in the cell wall lipid II stem peptide. The GatD subunit catalyzes the hydrolysis of glutamine to glutamate and ammonia. The resulting ammonia molecule is channeled to the active site of MurT.</text>
</comment>
<keyword evidence="2" id="KW-0961">Cell wall biogenesis/degradation</keyword>
<dbReference type="EC" id="6.3.5.13" evidence="2"/>
<dbReference type="PANTHER" id="PTHR21343">
    <property type="entry name" value="DETHIOBIOTIN SYNTHETASE"/>
    <property type="match status" value="1"/>
</dbReference>
<protein>
    <recommendedName>
        <fullName evidence="2">Lipid II isoglutaminyl synthase (glutamine-hydrolyzing) subunit GatD</fullName>
        <ecNumber evidence="2">6.3.5.13</ecNumber>
    </recommendedName>
    <alternativeName>
        <fullName evidence="2">Lipid II isoglutaminyl synthase glutaminase subunit</fullName>
        <ecNumber evidence="2">3.5.1.2</ecNumber>
    </alternativeName>
</protein>
<proteinExistence type="inferred from homology"/>